<sequence>MIMGDQCTRGCRFCAVKTSRKPPDLDPLEPLKTAEAIASWAVDYIVITMVNRDDLPDGGAMHFVQTVNAVKEKCPKILIECLTGDFRGNLDCVSWMVNSPLNVYAHNVETVDDLQRWVRDYRANYKQSLKVLEHAKKTNPTKITKTSLMLGHGETEAQIRATFADLRNVGVDCITLGQYLRPTKKHLKVERFLEPAEWEYWKAEGERMGFKYVASGPLVRSSYKAAEFYLKNILNNNPSS</sequence>
<dbReference type="GO" id="GO:0051539">
    <property type="term" value="F:4 iron, 4 sulfur cluster binding"/>
    <property type="evidence" value="ECO:0007669"/>
    <property type="project" value="UniProtKB-UniRule"/>
</dbReference>
<dbReference type="GO" id="GO:0005739">
    <property type="term" value="C:mitochondrion"/>
    <property type="evidence" value="ECO:0007669"/>
    <property type="project" value="UniProtKB-SubCell"/>
</dbReference>
<evidence type="ECO:0000256" key="2">
    <source>
        <dbReference type="ARBA" id="ARBA00022679"/>
    </source>
</evidence>
<dbReference type="GO" id="GO:0046872">
    <property type="term" value="F:metal ion binding"/>
    <property type="evidence" value="ECO:0007669"/>
    <property type="project" value="UniProtKB-KW"/>
</dbReference>
<keyword evidence="2 8" id="KW-0808">Transferase</keyword>
<evidence type="ECO:0000256" key="5">
    <source>
        <dbReference type="ARBA" id="ARBA00023004"/>
    </source>
</evidence>
<dbReference type="PANTHER" id="PTHR10949:SF0">
    <property type="entry name" value="LIPOYL SYNTHASE, MITOCHONDRIAL"/>
    <property type="match status" value="1"/>
</dbReference>
<feature type="binding site" evidence="8">
    <location>
        <position position="222"/>
    </location>
    <ligand>
        <name>[4Fe-4S] cluster</name>
        <dbReference type="ChEBI" id="CHEBI:49883"/>
        <label>1</label>
    </ligand>
</feature>
<feature type="domain" description="Radical SAM core" evidence="9">
    <location>
        <begin position="1"/>
        <end position="211"/>
    </location>
</feature>
<name>A0A6B2LBN2_9EUKA</name>
<reference evidence="10" key="1">
    <citation type="journal article" date="2020" name="J. Eukaryot. Microbiol.">
        <title>De novo Sequencing, Assembly and Annotation of the Transcriptome for the Free-Living Testate Amoeba Arcella intermedia.</title>
        <authorList>
            <person name="Ribeiro G.M."/>
            <person name="Porfirio-Sousa A.L."/>
            <person name="Maurer-Alcala X.X."/>
            <person name="Katz L.A."/>
            <person name="Lahr D.J.G."/>
        </authorList>
    </citation>
    <scope>NUCLEOTIDE SEQUENCE</scope>
</reference>
<dbReference type="NCBIfam" id="TIGR00510">
    <property type="entry name" value="lipA"/>
    <property type="match status" value="1"/>
</dbReference>
<comment type="catalytic activity">
    <reaction evidence="7 8">
        <text>[[Fe-S] cluster scaffold protein carrying a second [4Fe-4S](2+) cluster] + N(6)-octanoyl-L-lysyl-[protein] + 2 oxidized [2Fe-2S]-[ferredoxin] + 2 S-adenosyl-L-methionine + 4 H(+) = [[Fe-S] cluster scaffold protein] + N(6)-[(R)-dihydrolipoyl]-L-lysyl-[protein] + 4 Fe(3+) + 2 hydrogen sulfide + 2 5'-deoxyadenosine + 2 L-methionine + 2 reduced [2Fe-2S]-[ferredoxin]</text>
        <dbReference type="Rhea" id="RHEA:16585"/>
        <dbReference type="Rhea" id="RHEA-COMP:9928"/>
        <dbReference type="Rhea" id="RHEA-COMP:10000"/>
        <dbReference type="Rhea" id="RHEA-COMP:10001"/>
        <dbReference type="Rhea" id="RHEA-COMP:10475"/>
        <dbReference type="Rhea" id="RHEA-COMP:14568"/>
        <dbReference type="Rhea" id="RHEA-COMP:14569"/>
        <dbReference type="ChEBI" id="CHEBI:15378"/>
        <dbReference type="ChEBI" id="CHEBI:17319"/>
        <dbReference type="ChEBI" id="CHEBI:29034"/>
        <dbReference type="ChEBI" id="CHEBI:29919"/>
        <dbReference type="ChEBI" id="CHEBI:33722"/>
        <dbReference type="ChEBI" id="CHEBI:33737"/>
        <dbReference type="ChEBI" id="CHEBI:33738"/>
        <dbReference type="ChEBI" id="CHEBI:57844"/>
        <dbReference type="ChEBI" id="CHEBI:59789"/>
        <dbReference type="ChEBI" id="CHEBI:78809"/>
        <dbReference type="ChEBI" id="CHEBI:83100"/>
        <dbReference type="EC" id="2.8.1.8"/>
    </reaction>
</comment>
<evidence type="ECO:0000256" key="3">
    <source>
        <dbReference type="ARBA" id="ARBA00022691"/>
    </source>
</evidence>
<dbReference type="UniPathway" id="UPA00538">
    <property type="reaction ID" value="UER00593"/>
</dbReference>
<accession>A0A6B2LBN2</accession>
<dbReference type="SUPFAM" id="SSF102114">
    <property type="entry name" value="Radical SAM enzymes"/>
    <property type="match status" value="1"/>
</dbReference>
<dbReference type="CDD" id="cd01335">
    <property type="entry name" value="Radical_SAM"/>
    <property type="match status" value="1"/>
</dbReference>
<keyword evidence="6 8" id="KW-0411">Iron-sulfur</keyword>
<dbReference type="InterPro" id="IPR058240">
    <property type="entry name" value="rSAM_sf"/>
</dbReference>
<dbReference type="SMART" id="SM00729">
    <property type="entry name" value="Elp3"/>
    <property type="match status" value="1"/>
</dbReference>
<organism evidence="10">
    <name type="scientific">Arcella intermedia</name>
    <dbReference type="NCBI Taxonomy" id="1963864"/>
    <lineage>
        <taxon>Eukaryota</taxon>
        <taxon>Amoebozoa</taxon>
        <taxon>Tubulinea</taxon>
        <taxon>Elardia</taxon>
        <taxon>Arcellinida</taxon>
        <taxon>Sphaerothecina</taxon>
        <taxon>Arcellidae</taxon>
        <taxon>Arcella</taxon>
    </lineage>
</organism>
<comment type="function">
    <text evidence="8">Catalyzes the radical-mediated insertion of two sulfur atoms into the C-6 and C-8 positions of the octanoyl moiety bound to the lipoyl domains of lipoate-dependent enzymes, thereby converting the octanoylated domains into lipoylated derivatives.</text>
</comment>
<feature type="binding site" evidence="8">
    <location>
        <position position="14"/>
    </location>
    <ligand>
        <name>[4Fe-4S] cluster</name>
        <dbReference type="ChEBI" id="CHEBI:49883"/>
        <label>2</label>
        <note>4Fe-4S-S-AdoMet</note>
    </ligand>
</feature>
<comment type="subcellular location">
    <subcellularLocation>
        <location evidence="8">Mitochondrion</location>
    </subcellularLocation>
</comment>
<dbReference type="NCBIfam" id="NF004019">
    <property type="entry name" value="PRK05481.1"/>
    <property type="match status" value="1"/>
</dbReference>
<evidence type="ECO:0000256" key="8">
    <source>
        <dbReference type="HAMAP-Rule" id="MF_03123"/>
    </source>
</evidence>
<dbReference type="HAMAP" id="MF_00206">
    <property type="entry name" value="Lipoyl_synth"/>
    <property type="match status" value="1"/>
</dbReference>
<dbReference type="Pfam" id="PF04055">
    <property type="entry name" value="Radical_SAM"/>
    <property type="match status" value="1"/>
</dbReference>
<dbReference type="GO" id="GO:0016992">
    <property type="term" value="F:lipoate synthase activity"/>
    <property type="evidence" value="ECO:0007669"/>
    <property type="project" value="UniProtKB-UniRule"/>
</dbReference>
<keyword evidence="1 8" id="KW-0004">4Fe-4S</keyword>
<evidence type="ECO:0000313" key="10">
    <source>
        <dbReference type="EMBL" id="NDV34453.1"/>
    </source>
</evidence>
<dbReference type="NCBIfam" id="NF009544">
    <property type="entry name" value="PRK12928.1"/>
    <property type="match status" value="1"/>
</dbReference>
<comment type="pathway">
    <text evidence="8">Protein modification; protein lipoylation via endogenous pathway; protein N(6)-(lipoyl)lysine from octanoyl-[acyl-carrier-protein]: step 2/2.</text>
</comment>
<keyword evidence="3 8" id="KW-0949">S-adenosyl-L-methionine</keyword>
<comment type="similarity">
    <text evidence="8">Belongs to the radical SAM superfamily. Lipoyl synthase family.</text>
</comment>
<keyword evidence="4 8" id="KW-0479">Metal-binding</keyword>
<dbReference type="Gene3D" id="3.20.20.70">
    <property type="entry name" value="Aldolase class I"/>
    <property type="match status" value="1"/>
</dbReference>
<dbReference type="EMBL" id="GIBP01005484">
    <property type="protein sequence ID" value="NDV34453.1"/>
    <property type="molecule type" value="Transcribed_RNA"/>
</dbReference>
<dbReference type="GO" id="GO:0009249">
    <property type="term" value="P:protein lipoylation"/>
    <property type="evidence" value="ECO:0007669"/>
    <property type="project" value="UniProtKB-UniRule"/>
</dbReference>
<dbReference type="PROSITE" id="PS51918">
    <property type="entry name" value="RADICAL_SAM"/>
    <property type="match status" value="1"/>
</dbReference>
<keyword evidence="5 8" id="KW-0408">Iron</keyword>
<dbReference type="EC" id="2.8.1.8" evidence="8"/>
<keyword evidence="8" id="KW-0496">Mitochondrion</keyword>
<proteinExistence type="inferred from homology"/>
<comment type="caution">
    <text evidence="8">Lacks conserved residue(s) required for the propagation of feature annotation.</text>
</comment>
<protein>
    <recommendedName>
        <fullName evidence="8">Lipoyl synthase, mitochondrial</fullName>
        <ecNumber evidence="8">2.8.1.8</ecNumber>
    </recommendedName>
    <alternativeName>
        <fullName evidence="8">Lipoate synthase</fullName>
        <shortName evidence="8">LS</shortName>
        <shortName evidence="8">Lip-syn</shortName>
    </alternativeName>
    <alternativeName>
        <fullName evidence="8">Lipoic acid synthase</fullName>
    </alternativeName>
</protein>
<dbReference type="AlphaFoldDB" id="A0A6B2LBN2"/>
<feature type="binding site" evidence="8">
    <location>
        <position position="7"/>
    </location>
    <ligand>
        <name>[4Fe-4S] cluster</name>
        <dbReference type="ChEBI" id="CHEBI:49883"/>
        <label>2</label>
        <note>4Fe-4S-S-AdoMet</note>
    </ligand>
</feature>
<evidence type="ECO:0000256" key="4">
    <source>
        <dbReference type="ARBA" id="ARBA00022723"/>
    </source>
</evidence>
<evidence type="ECO:0000256" key="6">
    <source>
        <dbReference type="ARBA" id="ARBA00023014"/>
    </source>
</evidence>
<evidence type="ECO:0000256" key="1">
    <source>
        <dbReference type="ARBA" id="ARBA00022485"/>
    </source>
</evidence>
<dbReference type="PANTHER" id="PTHR10949">
    <property type="entry name" value="LIPOYL SYNTHASE"/>
    <property type="match status" value="1"/>
</dbReference>
<dbReference type="SFLD" id="SFLDS00029">
    <property type="entry name" value="Radical_SAM"/>
    <property type="match status" value="1"/>
</dbReference>
<dbReference type="InterPro" id="IPR013785">
    <property type="entry name" value="Aldolase_TIM"/>
</dbReference>
<dbReference type="InterPro" id="IPR007197">
    <property type="entry name" value="rSAM"/>
</dbReference>
<dbReference type="InterPro" id="IPR003698">
    <property type="entry name" value="Lipoyl_synth"/>
</dbReference>
<evidence type="ECO:0000256" key="7">
    <source>
        <dbReference type="ARBA" id="ARBA00047326"/>
    </source>
</evidence>
<dbReference type="InterPro" id="IPR006638">
    <property type="entry name" value="Elp3/MiaA/NifB-like_rSAM"/>
</dbReference>
<comment type="cofactor">
    <cofactor evidence="8">
        <name>[4Fe-4S] cluster</name>
        <dbReference type="ChEBI" id="CHEBI:49883"/>
    </cofactor>
    <text evidence="8">Binds 2 [4Fe-4S] clusters per subunit. One cluster is coordinated with 3 cysteines and an exchangeable S-adenosyl-L-methionine.</text>
</comment>
<evidence type="ECO:0000259" key="9">
    <source>
        <dbReference type="PROSITE" id="PS51918"/>
    </source>
</evidence>
<feature type="binding site" evidence="8">
    <location>
        <position position="11"/>
    </location>
    <ligand>
        <name>[4Fe-4S] cluster</name>
        <dbReference type="ChEBI" id="CHEBI:49883"/>
        <label>2</label>
        <note>4Fe-4S-S-AdoMet</note>
    </ligand>
</feature>